<dbReference type="Pfam" id="PF03932">
    <property type="entry name" value="CutC"/>
    <property type="match status" value="1"/>
</dbReference>
<evidence type="ECO:0000313" key="4">
    <source>
        <dbReference type="Proteomes" id="UP000199288"/>
    </source>
</evidence>
<dbReference type="EMBL" id="FNQV01000001">
    <property type="protein sequence ID" value="SDZ74372.1"/>
    <property type="molecule type" value="Genomic_DNA"/>
</dbReference>
<dbReference type="GO" id="GO:0005737">
    <property type="term" value="C:cytoplasm"/>
    <property type="evidence" value="ECO:0007669"/>
    <property type="project" value="UniProtKB-SubCell"/>
</dbReference>
<dbReference type="InterPro" id="IPR005627">
    <property type="entry name" value="CutC-like"/>
</dbReference>
<dbReference type="HAMAP" id="MF_00795">
    <property type="entry name" value="CutC"/>
    <property type="match status" value="1"/>
</dbReference>
<proteinExistence type="inferred from homology"/>
<comment type="subcellular location">
    <subcellularLocation>
        <location evidence="2">Cytoplasm</location>
    </subcellularLocation>
</comment>
<organism evidence="3 4">
    <name type="scientific">Bowdeniella nasicola</name>
    <dbReference type="NCBI Taxonomy" id="208480"/>
    <lineage>
        <taxon>Bacteria</taxon>
        <taxon>Bacillati</taxon>
        <taxon>Actinomycetota</taxon>
        <taxon>Actinomycetes</taxon>
        <taxon>Actinomycetales</taxon>
        <taxon>Actinomycetaceae</taxon>
        <taxon>Bowdeniella</taxon>
    </lineage>
</organism>
<comment type="caution">
    <text evidence="2">Once thought to be involved in copper homeostasis, experiments in E.coli have shown this is not the case.</text>
</comment>
<sequence>MLEIAVQDPAGARTAHAGGADRVEVCSALVTGGLTPSLAIIEASVATGIDAVVLIRPRPGDFELSDEEIEVCTRDIMLALQAGARGVVIGALRDGGLNAAAIRTWRDAALTVTPDAQIVVHRCVDVLLGEGLQPERLLDQLADIGGITRILTSGGAQSCREGIDALAALAAGSDIEILAGGGLRPEDIPALASRGISQFHLSARRSRTGGPSGPGGGAASYDVTDEELVRAAVSRAALN</sequence>
<dbReference type="Proteomes" id="UP000199288">
    <property type="component" value="Unassembled WGS sequence"/>
</dbReference>
<dbReference type="OrthoDB" id="9815677at2"/>
<keyword evidence="2" id="KW-0963">Cytoplasm</keyword>
<gene>
    <name evidence="2" type="primary">cutC</name>
    <name evidence="3" type="ORF">SAMN02910418_00075</name>
</gene>
<evidence type="ECO:0000256" key="2">
    <source>
        <dbReference type="HAMAP-Rule" id="MF_00795"/>
    </source>
</evidence>
<dbReference type="SUPFAM" id="SSF110395">
    <property type="entry name" value="CutC-like"/>
    <property type="match status" value="1"/>
</dbReference>
<name>A0A1H3VJU3_9ACTO</name>
<dbReference type="PANTHER" id="PTHR12598">
    <property type="entry name" value="COPPER HOMEOSTASIS PROTEIN CUTC"/>
    <property type="match status" value="1"/>
</dbReference>
<protein>
    <recommendedName>
        <fullName evidence="2">PF03932 family protein CutC</fullName>
    </recommendedName>
</protein>
<dbReference type="Gene3D" id="3.20.20.380">
    <property type="entry name" value="Copper homeostasis (CutC) domain"/>
    <property type="match status" value="1"/>
</dbReference>
<accession>A0A1H3VJU3</accession>
<dbReference type="GO" id="GO:0005507">
    <property type="term" value="F:copper ion binding"/>
    <property type="evidence" value="ECO:0007669"/>
    <property type="project" value="TreeGrafter"/>
</dbReference>
<comment type="similarity">
    <text evidence="1 2">Belongs to the CutC family.</text>
</comment>
<keyword evidence="4" id="KW-1185">Reference proteome</keyword>
<dbReference type="InterPro" id="IPR036822">
    <property type="entry name" value="CutC-like_dom_sf"/>
</dbReference>
<dbReference type="AlphaFoldDB" id="A0A1H3VJU3"/>
<dbReference type="RefSeq" id="WP_092560860.1">
    <property type="nucleotide sequence ID" value="NZ_FNQV01000001.1"/>
</dbReference>
<evidence type="ECO:0000256" key="1">
    <source>
        <dbReference type="ARBA" id="ARBA00007768"/>
    </source>
</evidence>
<dbReference type="PANTHER" id="PTHR12598:SF0">
    <property type="entry name" value="COPPER HOMEOSTASIS PROTEIN CUTC HOMOLOG"/>
    <property type="match status" value="1"/>
</dbReference>
<evidence type="ECO:0000313" key="3">
    <source>
        <dbReference type="EMBL" id="SDZ74372.1"/>
    </source>
</evidence>
<reference evidence="4" key="1">
    <citation type="submission" date="2016-10" db="EMBL/GenBank/DDBJ databases">
        <authorList>
            <person name="Varghese N."/>
            <person name="Submissions S."/>
        </authorList>
    </citation>
    <scope>NUCLEOTIDE SEQUENCE [LARGE SCALE GENOMIC DNA]</scope>
    <source>
        <strain evidence="4">KPR-1</strain>
    </source>
</reference>